<accession>A0A140DJ79</accession>
<proteinExistence type="inferred from homology"/>
<keyword evidence="12 16" id="KW-0408">Iron</keyword>
<comment type="similarity">
    <text evidence="16">Belongs to the cytochrome b family.</text>
</comment>
<dbReference type="InterPro" id="IPR005798">
    <property type="entry name" value="Cyt_b/b6_C"/>
</dbReference>
<comment type="cofactor">
    <cofactor evidence="16">
        <name>heme b</name>
        <dbReference type="ChEBI" id="CHEBI:60344"/>
    </cofactor>
    <text evidence="16">Binds 2 heme groups non-covalently.</text>
</comment>
<dbReference type="GO" id="GO:0005743">
    <property type="term" value="C:mitochondrial inner membrane"/>
    <property type="evidence" value="ECO:0007669"/>
    <property type="project" value="UniProtKB-SubCell"/>
</dbReference>
<evidence type="ECO:0000256" key="6">
    <source>
        <dbReference type="ARBA" id="ARBA00022660"/>
    </source>
</evidence>
<dbReference type="GO" id="GO:0006122">
    <property type="term" value="P:mitochondrial electron transport, ubiquinol to cytochrome c"/>
    <property type="evidence" value="ECO:0007669"/>
    <property type="project" value="TreeGrafter"/>
</dbReference>
<dbReference type="GeneID" id="27111581"/>
<feature type="transmembrane region" description="Helical" evidence="16">
    <location>
        <begin position="106"/>
        <end position="129"/>
    </location>
</feature>
<dbReference type="RefSeq" id="YP_009241137.1">
    <property type="nucleotide sequence ID" value="NC_029766.1"/>
</dbReference>
<evidence type="ECO:0000259" key="17">
    <source>
        <dbReference type="PROSITE" id="PS51002"/>
    </source>
</evidence>
<evidence type="ECO:0000256" key="16">
    <source>
        <dbReference type="RuleBase" id="RU362117"/>
    </source>
</evidence>
<dbReference type="PANTHER" id="PTHR19271">
    <property type="entry name" value="CYTOCHROME B"/>
    <property type="match status" value="1"/>
</dbReference>
<comment type="function">
    <text evidence="1 16">Component of the ubiquinol-cytochrome c reductase complex (complex III or cytochrome b-c1 complex) that is part of the mitochondrial respiratory chain. The b-c1 complex mediates electron transfer from ubiquinol to cytochrome c. Contributes to the generation of a proton gradient across the mitochondrial membrane that is then used for ATP synthesis.</text>
</comment>
<feature type="transmembrane region" description="Helical" evidence="16">
    <location>
        <begin position="342"/>
        <end position="364"/>
    </location>
</feature>
<feature type="domain" description="Cytochrome b/b6 N-terminal region profile" evidence="17">
    <location>
        <begin position="1"/>
        <end position="205"/>
    </location>
</feature>
<reference evidence="19" key="1">
    <citation type="journal article" date="2016" name="Zool. Scr.">
        <title>Mitogenomic phylogeny of Acanthocephala reveals novel Class relationships.</title>
        <authorList>
            <person name="Gazi M."/>
            <person name="Kim J."/>
            <person name="Garcia-Varela M."/>
            <person name="Park C."/>
            <person name="Littlewood D.J."/>
            <person name="Park J.-K."/>
        </authorList>
    </citation>
    <scope>NUCLEOTIDE SEQUENCE</scope>
</reference>
<keyword evidence="10 16" id="KW-0249">Electron transport</keyword>
<dbReference type="GO" id="GO:0016491">
    <property type="term" value="F:oxidoreductase activity"/>
    <property type="evidence" value="ECO:0007669"/>
    <property type="project" value="UniProtKB-UniRule"/>
</dbReference>
<dbReference type="Pfam" id="PF00033">
    <property type="entry name" value="Cytochrome_B"/>
    <property type="match status" value="1"/>
</dbReference>
<name>A0A140DJ79_9BILA</name>
<dbReference type="CDD" id="cd00284">
    <property type="entry name" value="Cytochrome_b_N"/>
    <property type="match status" value="1"/>
</dbReference>
<feature type="transmembrane region" description="Helical" evidence="16">
    <location>
        <begin position="24"/>
        <end position="52"/>
    </location>
</feature>
<evidence type="ECO:0000256" key="4">
    <source>
        <dbReference type="ARBA" id="ARBA00022448"/>
    </source>
</evidence>
<evidence type="ECO:0000256" key="14">
    <source>
        <dbReference type="ARBA" id="ARBA00023128"/>
    </source>
</evidence>
<dbReference type="PANTHER" id="PTHR19271:SF16">
    <property type="entry name" value="CYTOCHROME B"/>
    <property type="match status" value="1"/>
</dbReference>
<evidence type="ECO:0000256" key="15">
    <source>
        <dbReference type="ARBA" id="ARBA00023136"/>
    </source>
</evidence>
<gene>
    <name evidence="19" type="primary">CYTB</name>
</gene>
<dbReference type="Gene3D" id="1.20.810.10">
    <property type="entry name" value="Cytochrome Bc1 Complex, Chain C"/>
    <property type="match status" value="1"/>
</dbReference>
<keyword evidence="13" id="KW-0830">Ubiquinone</keyword>
<protein>
    <recommendedName>
        <fullName evidence="3 16">Cytochrome b</fullName>
    </recommendedName>
</protein>
<evidence type="ECO:0000256" key="10">
    <source>
        <dbReference type="ARBA" id="ARBA00022982"/>
    </source>
</evidence>
<feature type="transmembrane region" description="Helical" evidence="16">
    <location>
        <begin position="287"/>
        <end position="307"/>
    </location>
</feature>
<feature type="transmembrane region" description="Helical" evidence="16">
    <location>
        <begin position="228"/>
        <end position="247"/>
    </location>
</feature>
<keyword evidence="11 16" id="KW-1133">Transmembrane helix</keyword>
<feature type="domain" description="Cytochrome b/b6 C-terminal region profile" evidence="18">
    <location>
        <begin position="206"/>
        <end position="365"/>
    </location>
</feature>
<evidence type="ECO:0000256" key="13">
    <source>
        <dbReference type="ARBA" id="ARBA00023075"/>
    </source>
</evidence>
<dbReference type="CTD" id="4519"/>
<dbReference type="InterPro" id="IPR036150">
    <property type="entry name" value="Cyt_b/b6_C_sf"/>
</dbReference>
<keyword evidence="5 16" id="KW-0349">Heme</keyword>
<evidence type="ECO:0000256" key="2">
    <source>
        <dbReference type="ARBA" id="ARBA00004448"/>
    </source>
</evidence>
<feature type="transmembrane region" description="Helical" evidence="16">
    <location>
        <begin position="73"/>
        <end position="94"/>
    </location>
</feature>
<feature type="transmembrane region" description="Helical" evidence="16">
    <location>
        <begin position="319"/>
        <end position="336"/>
    </location>
</feature>
<evidence type="ECO:0000256" key="3">
    <source>
        <dbReference type="ARBA" id="ARBA00013531"/>
    </source>
</evidence>
<dbReference type="PROSITE" id="PS51002">
    <property type="entry name" value="CYTB_NTER"/>
    <property type="match status" value="1"/>
</dbReference>
<dbReference type="InterPro" id="IPR016174">
    <property type="entry name" value="Di-haem_cyt_TM"/>
</dbReference>
<feature type="transmembrane region" description="Helical" evidence="16">
    <location>
        <begin position="177"/>
        <end position="196"/>
    </location>
</feature>
<organism evidence="19">
    <name type="scientific">Polyacanthorhynchus caballeroi</name>
    <dbReference type="NCBI Taxonomy" id="178082"/>
    <lineage>
        <taxon>Eukaryota</taxon>
        <taxon>Metazoa</taxon>
        <taxon>Spiralia</taxon>
        <taxon>Lophotrochozoa</taxon>
        <taxon>Acanthocephala</taxon>
        <taxon>Polyacanthocephala</taxon>
        <taxon>Polyacanthorhynchidae</taxon>
        <taxon>Polyacanthorhynchus</taxon>
    </lineage>
</organism>
<keyword evidence="8 16" id="KW-0479">Metal-binding</keyword>
<evidence type="ECO:0000256" key="12">
    <source>
        <dbReference type="ARBA" id="ARBA00023004"/>
    </source>
</evidence>
<dbReference type="AlphaFoldDB" id="A0A140DJ79"/>
<dbReference type="InterPro" id="IPR027387">
    <property type="entry name" value="Cytb/b6-like_sf"/>
</dbReference>
<keyword evidence="7 16" id="KW-0812">Transmembrane</keyword>
<keyword evidence="6 16" id="KW-0679">Respiratory chain</keyword>
<evidence type="ECO:0000256" key="5">
    <source>
        <dbReference type="ARBA" id="ARBA00022617"/>
    </source>
</evidence>
<evidence type="ECO:0000256" key="7">
    <source>
        <dbReference type="ARBA" id="ARBA00022692"/>
    </source>
</evidence>
<dbReference type="InterPro" id="IPR048259">
    <property type="entry name" value="Cytochrome_b_N_euk/bac"/>
</dbReference>
<dbReference type="GO" id="GO:0046872">
    <property type="term" value="F:metal ion binding"/>
    <property type="evidence" value="ECO:0007669"/>
    <property type="project" value="UniProtKB-UniRule"/>
</dbReference>
<feature type="transmembrane region" description="Helical" evidence="16">
    <location>
        <begin position="136"/>
        <end position="157"/>
    </location>
</feature>
<evidence type="ECO:0000256" key="11">
    <source>
        <dbReference type="ARBA" id="ARBA00022989"/>
    </source>
</evidence>
<dbReference type="SUPFAM" id="SSF81648">
    <property type="entry name" value="a domain/subunit of cytochrome bc1 complex (Ubiquinol-cytochrome c reductase)"/>
    <property type="match status" value="1"/>
</dbReference>
<keyword evidence="4 16" id="KW-0813">Transport</keyword>
<dbReference type="GO" id="GO:0008121">
    <property type="term" value="F:quinol-cytochrome-c reductase activity"/>
    <property type="evidence" value="ECO:0007669"/>
    <property type="project" value="TreeGrafter"/>
</dbReference>
<dbReference type="EMBL" id="KT592358">
    <property type="protein sequence ID" value="AMK47833.1"/>
    <property type="molecule type" value="Genomic_DNA"/>
</dbReference>
<dbReference type="Pfam" id="PF00032">
    <property type="entry name" value="Cytochrom_B_C"/>
    <property type="match status" value="1"/>
</dbReference>
<evidence type="ECO:0000313" key="19">
    <source>
        <dbReference type="EMBL" id="AMK47833.1"/>
    </source>
</evidence>
<evidence type="ECO:0000256" key="8">
    <source>
        <dbReference type="ARBA" id="ARBA00022723"/>
    </source>
</evidence>
<dbReference type="SUPFAM" id="SSF81342">
    <property type="entry name" value="Transmembrane di-heme cytochromes"/>
    <property type="match status" value="1"/>
</dbReference>
<evidence type="ECO:0000256" key="9">
    <source>
        <dbReference type="ARBA" id="ARBA00022792"/>
    </source>
</evidence>
<geneLocation type="mitochondrion" evidence="19"/>
<evidence type="ECO:0000256" key="1">
    <source>
        <dbReference type="ARBA" id="ARBA00002566"/>
    </source>
</evidence>
<comment type="subcellular location">
    <subcellularLocation>
        <location evidence="2">Mitochondrion inner membrane</location>
        <topology evidence="2">Multi-pass membrane protein</topology>
    </subcellularLocation>
</comment>
<keyword evidence="15 16" id="KW-0472">Membrane</keyword>
<dbReference type="InterPro" id="IPR005797">
    <property type="entry name" value="Cyt_b/b6_N"/>
</dbReference>
<sequence>MVERLILGVKGSLLDIPVPLNLNYWYGGGFMLGMVYGVQLLSGIVLSMYYSVDMVSGGYGSVVMVMQDVCGGWVVRMAHSVGASVMFLLLYLHVGRSFMYGGVKSGGVWLSGVCIMMVMMAVAFLGYVLPWGQMSYWGMTVVTSMLGAFPVVGPSVVEWLWGADMPGSFTLVRFYSFHYFVSLGVAVVLWVHMLVLHESGGSNPLGVCSLGDKVEFGGLYVSKDGVGFVWLGWLYWVGIFVCGYSLMDETNFGEVDFLSTPSHIKPEWYFLYAYCILRSVGSKLGGVVLMFGAIGVLVVFSFSWGGFSGVLVGSVLGKILVVFLVFSFVMLVYLGGESVEAPFSVLGSFFTFMYFLLILLMSLIV</sequence>
<keyword evidence="9" id="KW-0999">Mitochondrion inner membrane</keyword>
<dbReference type="PROSITE" id="PS51003">
    <property type="entry name" value="CYTB_CTER"/>
    <property type="match status" value="1"/>
</dbReference>
<evidence type="ECO:0000259" key="18">
    <source>
        <dbReference type="PROSITE" id="PS51003"/>
    </source>
</evidence>
<keyword evidence="14 16" id="KW-0496">Mitochondrion</keyword>